<feature type="compositionally biased region" description="Low complexity" evidence="1">
    <location>
        <begin position="740"/>
        <end position="750"/>
    </location>
</feature>
<dbReference type="Proteomes" id="UP000774326">
    <property type="component" value="Unassembled WGS sequence"/>
</dbReference>
<feature type="region of interest" description="Disordered" evidence="1">
    <location>
        <begin position="658"/>
        <end position="801"/>
    </location>
</feature>
<organism evidence="2 3">
    <name type="scientific">Wickerhamomyces pijperi</name>
    <name type="common">Yeast</name>
    <name type="synonym">Pichia pijperi</name>
    <dbReference type="NCBI Taxonomy" id="599730"/>
    <lineage>
        <taxon>Eukaryota</taxon>
        <taxon>Fungi</taxon>
        <taxon>Dikarya</taxon>
        <taxon>Ascomycota</taxon>
        <taxon>Saccharomycotina</taxon>
        <taxon>Saccharomycetes</taxon>
        <taxon>Phaffomycetales</taxon>
        <taxon>Wickerhamomycetaceae</taxon>
        <taxon>Wickerhamomyces</taxon>
    </lineage>
</organism>
<comment type="caution">
    <text evidence="2">The sequence shown here is derived from an EMBL/GenBank/DDBJ whole genome shotgun (WGS) entry which is preliminary data.</text>
</comment>
<feature type="compositionally biased region" description="Polar residues" evidence="1">
    <location>
        <begin position="165"/>
        <end position="182"/>
    </location>
</feature>
<feature type="compositionally biased region" description="Polar residues" evidence="1">
    <location>
        <begin position="853"/>
        <end position="863"/>
    </location>
</feature>
<feature type="compositionally biased region" description="Basic and acidic residues" evidence="1">
    <location>
        <begin position="143"/>
        <end position="160"/>
    </location>
</feature>
<feature type="region of interest" description="Disordered" evidence="1">
    <location>
        <begin position="1035"/>
        <end position="1055"/>
    </location>
</feature>
<feature type="compositionally biased region" description="Basic and acidic residues" evidence="1">
    <location>
        <begin position="393"/>
        <end position="409"/>
    </location>
</feature>
<feature type="compositionally biased region" description="Basic and acidic residues" evidence="1">
    <location>
        <begin position="211"/>
        <end position="233"/>
    </location>
</feature>
<feature type="compositionally biased region" description="Polar residues" evidence="1">
    <location>
        <begin position="270"/>
        <end position="280"/>
    </location>
</feature>
<accession>A0A9P8TPC4</accession>
<name>A0A9P8TPC4_WICPI</name>
<gene>
    <name evidence="2" type="ORF">WICPIJ_002927</name>
</gene>
<feature type="compositionally biased region" description="Low complexity" evidence="1">
    <location>
        <begin position="321"/>
        <end position="343"/>
    </location>
</feature>
<feature type="compositionally biased region" description="Basic and acidic residues" evidence="1">
    <location>
        <begin position="253"/>
        <end position="269"/>
    </location>
</feature>
<dbReference type="EMBL" id="JAEUBG010001654">
    <property type="protein sequence ID" value="KAH3686090.1"/>
    <property type="molecule type" value="Genomic_DNA"/>
</dbReference>
<dbReference type="OrthoDB" id="3980865at2759"/>
<feature type="compositionally biased region" description="Low complexity" evidence="1">
    <location>
        <begin position="769"/>
        <end position="785"/>
    </location>
</feature>
<feature type="compositionally biased region" description="Low complexity" evidence="1">
    <location>
        <begin position="709"/>
        <end position="718"/>
    </location>
</feature>
<keyword evidence="3" id="KW-1185">Reference proteome</keyword>
<evidence type="ECO:0000313" key="3">
    <source>
        <dbReference type="Proteomes" id="UP000774326"/>
    </source>
</evidence>
<protein>
    <submittedName>
        <fullName evidence="2">Uncharacterized protein</fullName>
    </submittedName>
</protein>
<evidence type="ECO:0000256" key="1">
    <source>
        <dbReference type="SAM" id="MobiDB-lite"/>
    </source>
</evidence>
<reference evidence="2" key="2">
    <citation type="submission" date="2021-01" db="EMBL/GenBank/DDBJ databases">
        <authorList>
            <person name="Schikora-Tamarit M.A."/>
        </authorList>
    </citation>
    <scope>NUCLEOTIDE SEQUENCE</scope>
    <source>
        <strain evidence="2">CBS2887</strain>
    </source>
</reference>
<feature type="compositionally biased region" description="Low complexity" evidence="1">
    <location>
        <begin position="658"/>
        <end position="669"/>
    </location>
</feature>
<feature type="region of interest" description="Disordered" evidence="1">
    <location>
        <begin position="840"/>
        <end position="865"/>
    </location>
</feature>
<feature type="compositionally biased region" description="Basic and acidic residues" evidence="1">
    <location>
        <begin position="786"/>
        <end position="801"/>
    </location>
</feature>
<feature type="compositionally biased region" description="Low complexity" evidence="1">
    <location>
        <begin position="368"/>
        <end position="384"/>
    </location>
</feature>
<feature type="region of interest" description="Disordered" evidence="1">
    <location>
        <begin position="468"/>
        <end position="488"/>
    </location>
</feature>
<evidence type="ECO:0000313" key="2">
    <source>
        <dbReference type="EMBL" id="KAH3686090.1"/>
    </source>
</evidence>
<proteinExistence type="predicted"/>
<feature type="region of interest" description="Disordered" evidence="1">
    <location>
        <begin position="143"/>
        <end position="426"/>
    </location>
</feature>
<reference evidence="2" key="1">
    <citation type="journal article" date="2021" name="Open Biol.">
        <title>Shared evolutionary footprints suggest mitochondrial oxidative damage underlies multiple complex I losses in fungi.</title>
        <authorList>
            <person name="Schikora-Tamarit M.A."/>
            <person name="Marcet-Houben M."/>
            <person name="Nosek J."/>
            <person name="Gabaldon T."/>
        </authorList>
    </citation>
    <scope>NUCLEOTIDE SEQUENCE</scope>
    <source>
        <strain evidence="2">CBS2887</strain>
    </source>
</reference>
<sequence>MLAAGTHSYLLDLIKARKKKLAKDARKFDITVVATNGTETESRTLSLRYNTPFKKFKEEIRRCFNIADFEFSSNQSITIPSSVKLNTPIFEIGIFNKSNIHVNAVKNRKLRSRRICMKDPSKIAKEDFIIRILHDLKVEAHKERLRRRAEDSRRAREAKLELNSAEDQTNSTTEDGATANTMQDRREALSTNRFVMDPTDDDINSDSFSADSKESSTEPEKAPPEREEYHEEINDPIQPHALSKMVIVSSSQTDHESSDQTFKQPEHEPSSMQTVLQPEQSIEESIAINEIHVAPSQQAQVDLQDHAQDQPQTVNEFANEPDSIPDSQSQPDSKPQAQSQSPSTPEAEFPSTAESLEDKDKDPDFLDQSPVSSSASGYQSSQDSPKISKNSRRREEQDIRHAKRQKAEPKQNQGPDRSSDSSVPSFSIDYSTMEARSKPKKSSISASNPIVIDLESDEDDEVQEIQFHSTPYSDSQENDQDYTGSAQLPSPLKVAPPESYQFCFQFDPTHIFNLNGNDRFSEAKKLYLQMKGKEQLPDDTYLSMKLLGMPLSRRETPRTIKADASTVNQITITEEKKRIIIKIVCLNPYSIVKYNVAVGLGFSQPLRKFASSLKKRTKDVYFKFRGKRLKKAYSFEDAGIYFNEDDHRVYEVTATRTTQTYSTSTTTTTDNQARMKHSIPAPQTPKSDLPMKRRRGRPSKTIESTEGNPSPAASSSAAVLKQGSPKASVSFMRVSPLRKSSIGSTGSPSSAKIHPSPKGGKLMVLNEQTSTTPSKKVRKVSSSLSDSRRKPKFNESSKVHDTIHNLTNSGELSSHISPNLIRTHDSQLVNPSLLLSSPIKSDEGLAKGPEQRAFTTPTINRQQQQKKKAFNSFLISSSPRSPDLSSCFSTVDYSSSPLYNGYVGSFPPSSPGSVLNNSSKQTFTVKNSTPLKNSDSYIEYQKRIEQLNHMENPKNPANSPTLKPTVFKISKPKQTKKTQQEPEIITGSFQFSITVNENGQAVLVKSATKPPVINTKLKKENLLSITPDVSAPLTDLSTSNSTKTSIPTSTVSTAPETPNVIQETIQTTSNFFSPMSPSNMFQFNTPTVLNTGFGFDMGSLGFTPLINSSTAFQSDMLLYDPQQHHSHTGNHFEEMNSIEGVLSMPSSEMNHNASNQNLGILSPSQLMTNIVLPPSSPLKQKFQHKKMHKTGRMVKSQQDNGISQFDARNALLKLVKSGSTSLATLDGMYAVKVAIGGSCDAVAERDSFFDLDFDLGFAVSFFVGLPRFFLSACSSFSSALTLDLDLDAGFVVTEEGNTDNLYFFIVLTASPSSRASLNFPGILVFLLVGGSSSFGSTGSGLAILGLILGNGSTSSSLGRPCIGNSYTFLGRPARL</sequence>